<proteinExistence type="predicted"/>
<organism evidence="2 3">
    <name type="scientific">Extremus antarcticus</name>
    <dbReference type="NCBI Taxonomy" id="702011"/>
    <lineage>
        <taxon>Eukaryota</taxon>
        <taxon>Fungi</taxon>
        <taxon>Dikarya</taxon>
        <taxon>Ascomycota</taxon>
        <taxon>Pezizomycotina</taxon>
        <taxon>Dothideomycetes</taxon>
        <taxon>Dothideomycetidae</taxon>
        <taxon>Mycosphaerellales</taxon>
        <taxon>Extremaceae</taxon>
        <taxon>Extremus</taxon>
    </lineage>
</organism>
<feature type="compositionally biased region" description="Basic residues" evidence="1">
    <location>
        <begin position="504"/>
        <end position="518"/>
    </location>
</feature>
<feature type="region of interest" description="Disordered" evidence="1">
    <location>
        <begin position="289"/>
        <end position="529"/>
    </location>
</feature>
<evidence type="ECO:0000313" key="2">
    <source>
        <dbReference type="EMBL" id="KAK3046578.1"/>
    </source>
</evidence>
<sequence length="733" mass="80577">MASPRPAGTFRRPPLPRDDSSSSSVFVMEQVVPSFQDFIKRTPRPDPAKPLPPTPLMTRRASRSSPPRSRSPSLYRSRGSSSVYSRTVSQWAGDNISWTSTDFADEPVPPLPTLQPLAYSASTPELGEKLPTQDVLQPRIYNPLITTPSPTDSRITLESSSVRQESPGYSPMRNAFSKARKKPVQTISLGQAQANLQAPGAVHLLPEELIAQMLKKSRSHEPIRKSSVGMFSPGLPPEIPQQPTLLDHSGRHRSIALPRQVPDGVTAHVGPVNSSAARSPYVQAFRVGTGPERTMRPPESSGRPGHQSSSVTAQQERGRPRQRASRTAERQNRGPNADWKIPSETPSPGRSNTRNTTEQHRNRLPSGRSTSSHHDTDSDDSIRNQMKMVPRPLFQTKPPAKLPGAMEGSSKSFSTCAQRQGSTSGNSYSSSRRSSGSSYPFRLSGGRGSSHRRRSTSGSIPISPPSAISPAPSRPVVQQKSQSPSRRGSDAARESAFYPYIASRKGKSKSPKSKRSKVTPHIPPMPPRIAQNVEGKVRAPAIRTFSLDHYEYPRRDSSNIKPKQPLFQRFAESAAKYADLLTSPAELPERRNYEPITSATVAPGSPHLVSTQVHLPPAQNHLGWSPRTKMAFDETRASIISPRRLLGHPQTPAVPDYTHVSTPARPLDETRMGLREPESPTSRRGSIFGGILENWKDTRAEKRREELKKAIKMVPNDGYVATGLKRRSTTGFM</sequence>
<feature type="compositionally biased region" description="Polar residues" evidence="1">
    <location>
        <begin position="344"/>
        <end position="356"/>
    </location>
</feature>
<feature type="compositionally biased region" description="Low complexity" evidence="1">
    <location>
        <begin position="456"/>
        <end position="475"/>
    </location>
</feature>
<feature type="compositionally biased region" description="Low complexity" evidence="1">
    <location>
        <begin position="63"/>
        <end position="82"/>
    </location>
</feature>
<protein>
    <submittedName>
        <fullName evidence="2">Uncharacterized protein</fullName>
    </submittedName>
</protein>
<dbReference type="EMBL" id="JAWDJX010000086">
    <property type="protein sequence ID" value="KAK3046578.1"/>
    <property type="molecule type" value="Genomic_DNA"/>
</dbReference>
<reference evidence="2" key="1">
    <citation type="submission" date="2023-04" db="EMBL/GenBank/DDBJ databases">
        <title>Black Yeasts Isolated from many extreme environments.</title>
        <authorList>
            <person name="Coleine C."/>
            <person name="Stajich J.E."/>
            <person name="Selbmann L."/>
        </authorList>
    </citation>
    <scope>NUCLEOTIDE SEQUENCE</scope>
    <source>
        <strain evidence="2">CCFEE 5312</strain>
    </source>
</reference>
<name>A0AAJ0G7F9_9PEZI</name>
<feature type="region of interest" description="Disordered" evidence="1">
    <location>
        <begin position="37"/>
        <end position="82"/>
    </location>
</feature>
<feature type="compositionally biased region" description="Basic and acidic residues" evidence="1">
    <location>
        <begin position="38"/>
        <end position="47"/>
    </location>
</feature>
<evidence type="ECO:0000256" key="1">
    <source>
        <dbReference type="SAM" id="MobiDB-lite"/>
    </source>
</evidence>
<feature type="compositionally biased region" description="Polar residues" evidence="1">
    <location>
        <begin position="409"/>
        <end position="418"/>
    </location>
</feature>
<feature type="compositionally biased region" description="Low complexity" evidence="1">
    <location>
        <begin position="419"/>
        <end position="438"/>
    </location>
</feature>
<accession>A0AAJ0G7F9</accession>
<feature type="region of interest" description="Disordered" evidence="1">
    <location>
        <begin position="1"/>
        <end position="24"/>
    </location>
</feature>
<keyword evidence="3" id="KW-1185">Reference proteome</keyword>
<evidence type="ECO:0000313" key="3">
    <source>
        <dbReference type="Proteomes" id="UP001271007"/>
    </source>
</evidence>
<comment type="caution">
    <text evidence="2">The sequence shown here is derived from an EMBL/GenBank/DDBJ whole genome shotgun (WGS) entry which is preliminary data.</text>
</comment>
<dbReference type="AlphaFoldDB" id="A0AAJ0G7F9"/>
<feature type="compositionally biased region" description="Basic and acidic residues" evidence="1">
    <location>
        <begin position="372"/>
        <end position="382"/>
    </location>
</feature>
<feature type="compositionally biased region" description="Polar residues" evidence="1">
    <location>
        <begin position="306"/>
        <end position="315"/>
    </location>
</feature>
<gene>
    <name evidence="2" type="ORF">LTR09_011926</name>
</gene>
<dbReference type="Proteomes" id="UP001271007">
    <property type="component" value="Unassembled WGS sequence"/>
</dbReference>
<feature type="compositionally biased region" description="Polar residues" evidence="1">
    <location>
        <begin position="476"/>
        <end position="486"/>
    </location>
</feature>